<reference evidence="1 2" key="1">
    <citation type="journal article" date="2020" name="ISME J.">
        <title>Comparative genomics reveals insights into cyanobacterial evolution and habitat adaptation.</title>
        <authorList>
            <person name="Chen M.Y."/>
            <person name="Teng W.K."/>
            <person name="Zhao L."/>
            <person name="Hu C.X."/>
            <person name="Zhou Y.K."/>
            <person name="Han B.P."/>
            <person name="Song L.R."/>
            <person name="Shu W.S."/>
        </authorList>
    </citation>
    <scope>NUCLEOTIDE SEQUENCE [LARGE SCALE GENOMIC DNA]</scope>
    <source>
        <strain evidence="1 2">FACHB-838</strain>
    </source>
</reference>
<proteinExistence type="predicted"/>
<protein>
    <submittedName>
        <fullName evidence="1">Uncharacterized protein</fullName>
    </submittedName>
</protein>
<keyword evidence="2" id="KW-1185">Reference proteome</keyword>
<name>A0ABR8DPY7_9NOSO</name>
<evidence type="ECO:0000313" key="1">
    <source>
        <dbReference type="EMBL" id="MBD2530594.1"/>
    </source>
</evidence>
<evidence type="ECO:0000313" key="2">
    <source>
        <dbReference type="Proteomes" id="UP000623440"/>
    </source>
</evidence>
<dbReference type="EMBL" id="JACJSI010000022">
    <property type="protein sequence ID" value="MBD2530594.1"/>
    <property type="molecule type" value="Genomic_DNA"/>
</dbReference>
<dbReference type="Proteomes" id="UP000623440">
    <property type="component" value="Unassembled WGS sequence"/>
</dbReference>
<sequence length="90" mass="10097">MNHLGKAVPETVRQLYNMEQVPQNDMTGGDFVIAKLLGGKGLPNKGWEEMKPEVTQKINKIADNMTQYAQQINNINEANGSHFRNVINKS</sequence>
<comment type="caution">
    <text evidence="1">The sequence shown here is derived from an EMBL/GenBank/DDBJ whole genome shotgun (WGS) entry which is preliminary data.</text>
</comment>
<gene>
    <name evidence="1" type="ORF">H6G97_13835</name>
</gene>
<accession>A0ABR8DPY7</accession>
<organism evidence="1 2">
    <name type="scientific">Nostoc flagelliforme FACHB-838</name>
    <dbReference type="NCBI Taxonomy" id="2692904"/>
    <lineage>
        <taxon>Bacteria</taxon>
        <taxon>Bacillati</taxon>
        <taxon>Cyanobacteriota</taxon>
        <taxon>Cyanophyceae</taxon>
        <taxon>Nostocales</taxon>
        <taxon>Nostocaceae</taxon>
        <taxon>Nostoc</taxon>
    </lineage>
</organism>